<name>A0AAD5XZ60_9FUNG</name>
<reference evidence="2" key="1">
    <citation type="submission" date="2020-05" db="EMBL/GenBank/DDBJ databases">
        <title>Phylogenomic resolution of chytrid fungi.</title>
        <authorList>
            <person name="Stajich J.E."/>
            <person name="Amses K."/>
            <person name="Simmons R."/>
            <person name="Seto K."/>
            <person name="Myers J."/>
            <person name="Bonds A."/>
            <person name="Quandt C.A."/>
            <person name="Barry K."/>
            <person name="Liu P."/>
            <person name="Grigoriev I."/>
            <person name="Longcore J.E."/>
            <person name="James T.Y."/>
        </authorList>
    </citation>
    <scope>NUCLEOTIDE SEQUENCE</scope>
    <source>
        <strain evidence="2">JEL0476</strain>
    </source>
</reference>
<keyword evidence="1" id="KW-0175">Coiled coil</keyword>
<comment type="caution">
    <text evidence="2">The sequence shown here is derived from an EMBL/GenBank/DDBJ whole genome shotgun (WGS) entry which is preliminary data.</text>
</comment>
<evidence type="ECO:0000256" key="1">
    <source>
        <dbReference type="SAM" id="Coils"/>
    </source>
</evidence>
<dbReference type="AlphaFoldDB" id="A0AAD5XZ60"/>
<sequence>MTTDQDANTNSFINYEFDEFDDDNFEFDAECEKMLDEIEKTHLQLSNKDENQEVMDGELQFQNQHTINSSLVPSNTYPFKQPFSQNSSCSISRTPRYGTVTKIANNKFTYNNVVENSNEPNPLSLLKILKEENDVLKTQNKNKDGEITIVRINLDKKDKEIENLKLKVQQKVEENITSQISLNYDKEKYETEFEKLKSSLKFSENERKKLEQKILRQKKTAENIELNDKSSHISSIKRNFDKSNLNQTKPLKLQPTSNIRFNTIKNFGSTSHISGSNKRKAEQNILEPLVKQHQTLDCIVTRNQFEDNNGIEKKTYKDEGCQVNFIISEQSEINDDTINCDNFDNTTSCDVSEETFNDNMNGANTKNTLDSDASKKNNVNEATISETNSSTVRLEYLNDSGFSDVTEIR</sequence>
<gene>
    <name evidence="2" type="ORF">HK099_006315</name>
</gene>
<dbReference type="Proteomes" id="UP001211065">
    <property type="component" value="Unassembled WGS sequence"/>
</dbReference>
<accession>A0AAD5XZ60</accession>
<protein>
    <submittedName>
        <fullName evidence="2">Uncharacterized protein</fullName>
    </submittedName>
</protein>
<evidence type="ECO:0000313" key="2">
    <source>
        <dbReference type="EMBL" id="KAJ3215538.1"/>
    </source>
</evidence>
<proteinExistence type="predicted"/>
<organism evidence="2 3">
    <name type="scientific">Clydaea vesicula</name>
    <dbReference type="NCBI Taxonomy" id="447962"/>
    <lineage>
        <taxon>Eukaryota</taxon>
        <taxon>Fungi</taxon>
        <taxon>Fungi incertae sedis</taxon>
        <taxon>Chytridiomycota</taxon>
        <taxon>Chytridiomycota incertae sedis</taxon>
        <taxon>Chytridiomycetes</taxon>
        <taxon>Lobulomycetales</taxon>
        <taxon>Lobulomycetaceae</taxon>
        <taxon>Clydaea</taxon>
    </lineage>
</organism>
<keyword evidence="3" id="KW-1185">Reference proteome</keyword>
<feature type="coiled-coil region" evidence="1">
    <location>
        <begin position="126"/>
        <end position="227"/>
    </location>
</feature>
<dbReference type="EMBL" id="JADGJW010000537">
    <property type="protein sequence ID" value="KAJ3215538.1"/>
    <property type="molecule type" value="Genomic_DNA"/>
</dbReference>
<evidence type="ECO:0000313" key="3">
    <source>
        <dbReference type="Proteomes" id="UP001211065"/>
    </source>
</evidence>